<proteinExistence type="predicted"/>
<dbReference type="Pfam" id="PF19266">
    <property type="entry name" value="CIS_tube"/>
    <property type="match status" value="1"/>
</dbReference>
<dbReference type="InterPro" id="IPR018392">
    <property type="entry name" value="LysM"/>
</dbReference>
<dbReference type="RefSeq" id="WP_100336409.1">
    <property type="nucleotide sequence ID" value="NZ_PGFA01000001.1"/>
</dbReference>
<dbReference type="InterPro" id="IPR045361">
    <property type="entry name" value="CIS_tube_prot_N"/>
</dbReference>
<organism evidence="2 3">
    <name type="scientific">Hymenobacter chitinivorans DSM 11115</name>
    <dbReference type="NCBI Taxonomy" id="1121954"/>
    <lineage>
        <taxon>Bacteria</taxon>
        <taxon>Pseudomonadati</taxon>
        <taxon>Bacteroidota</taxon>
        <taxon>Cytophagia</taxon>
        <taxon>Cytophagales</taxon>
        <taxon>Hymenobacteraceae</taxon>
        <taxon>Hymenobacter</taxon>
    </lineage>
</organism>
<accession>A0A2M9BS45</accession>
<dbReference type="EMBL" id="PGFA01000001">
    <property type="protein sequence ID" value="PJJ60779.1"/>
    <property type="molecule type" value="Genomic_DNA"/>
</dbReference>
<comment type="caution">
    <text evidence="2">The sequence shown here is derived from an EMBL/GenBank/DDBJ whole genome shotgun (WGS) entry which is preliminary data.</text>
</comment>
<sequence length="233" mass="26214">MTLVKLKIQAYKDPLFSMEAGSYDALINPEALSHSQSIAYTNNQGPGGLGPSPKFRNLDNGEVSFDLFLDSTGAIRPTGPGTSPNKVTKPREVKNEIKKLRDVVFDYHGKLHGPYYLQLLWGSFIFKCRLTKFKVDYTLFRPDGSPLRAKVSMTFISFTDPKTLAQQADKQSADLSHQYLVKSGDTLPLLCHQVYGSPEYYLQVARFNKLVHFRQLEPGTHLVFPRLISRADA</sequence>
<dbReference type="OrthoDB" id="9815939at2"/>
<protein>
    <recommendedName>
        <fullName evidence="1">LysM domain-containing protein</fullName>
    </recommendedName>
</protein>
<evidence type="ECO:0000313" key="3">
    <source>
        <dbReference type="Proteomes" id="UP000228535"/>
    </source>
</evidence>
<name>A0A2M9BS45_9BACT</name>
<reference evidence="2 3" key="1">
    <citation type="submission" date="2017-11" db="EMBL/GenBank/DDBJ databases">
        <title>Genomic Encyclopedia of Archaeal and Bacterial Type Strains, Phase II (KMG-II): From Individual Species to Whole Genera.</title>
        <authorList>
            <person name="Goeker M."/>
        </authorList>
    </citation>
    <scope>NUCLEOTIDE SEQUENCE [LARGE SCALE GENOMIC DNA]</scope>
    <source>
        <strain evidence="2 3">DSM 11115</strain>
    </source>
</reference>
<dbReference type="Proteomes" id="UP000228535">
    <property type="component" value="Unassembled WGS sequence"/>
</dbReference>
<evidence type="ECO:0000259" key="1">
    <source>
        <dbReference type="PROSITE" id="PS51782"/>
    </source>
</evidence>
<dbReference type="AlphaFoldDB" id="A0A2M9BS45"/>
<feature type="domain" description="LysM" evidence="1">
    <location>
        <begin position="177"/>
        <end position="224"/>
    </location>
</feature>
<evidence type="ECO:0000313" key="2">
    <source>
        <dbReference type="EMBL" id="PJJ60779.1"/>
    </source>
</evidence>
<gene>
    <name evidence="2" type="ORF">CLV45_2212</name>
</gene>
<dbReference type="PROSITE" id="PS51782">
    <property type="entry name" value="LYSM"/>
    <property type="match status" value="1"/>
</dbReference>
<keyword evidence="3" id="KW-1185">Reference proteome</keyword>